<dbReference type="PANTHER" id="PTHR47926:SF359">
    <property type="entry name" value="PENTACOTRIPEPTIDE-REPEAT REGION OF PRORP DOMAIN-CONTAINING PROTEIN"/>
    <property type="match status" value="1"/>
</dbReference>
<evidence type="ECO:0000256" key="3">
    <source>
        <dbReference type="PROSITE-ProRule" id="PRU00708"/>
    </source>
</evidence>
<dbReference type="Proteomes" id="UP000092600">
    <property type="component" value="Unassembled WGS sequence"/>
</dbReference>
<evidence type="ECO:0000313" key="4">
    <source>
        <dbReference type="EMBL" id="OAY65648.1"/>
    </source>
</evidence>
<proteinExistence type="predicted"/>
<protein>
    <submittedName>
        <fullName evidence="4">Putative pentatricopeptide repeat-containing protein, mitochondrial</fullName>
    </submittedName>
</protein>
<dbReference type="PROSITE" id="PS51375">
    <property type="entry name" value="PPR"/>
    <property type="match status" value="1"/>
</dbReference>
<feature type="repeat" description="PPR" evidence="3">
    <location>
        <begin position="70"/>
        <end position="104"/>
    </location>
</feature>
<keyword evidence="1" id="KW-0677">Repeat</keyword>
<evidence type="ECO:0000256" key="1">
    <source>
        <dbReference type="ARBA" id="ARBA00022737"/>
    </source>
</evidence>
<organism evidence="4 5">
    <name type="scientific">Ananas comosus</name>
    <name type="common">Pineapple</name>
    <name type="synonym">Ananas ananas</name>
    <dbReference type="NCBI Taxonomy" id="4615"/>
    <lineage>
        <taxon>Eukaryota</taxon>
        <taxon>Viridiplantae</taxon>
        <taxon>Streptophyta</taxon>
        <taxon>Embryophyta</taxon>
        <taxon>Tracheophyta</taxon>
        <taxon>Spermatophyta</taxon>
        <taxon>Magnoliopsida</taxon>
        <taxon>Liliopsida</taxon>
        <taxon>Poales</taxon>
        <taxon>Bromeliaceae</taxon>
        <taxon>Bromelioideae</taxon>
        <taxon>Ananas</taxon>
    </lineage>
</organism>
<gene>
    <name evidence="4" type="ORF">ACMD2_11402</name>
</gene>
<reference evidence="4 5" key="1">
    <citation type="journal article" date="2016" name="DNA Res.">
        <title>The draft genome of MD-2 pineapple using hybrid error correction of long reads.</title>
        <authorList>
            <person name="Redwan R.M."/>
            <person name="Saidin A."/>
            <person name="Kumar S.V."/>
        </authorList>
    </citation>
    <scope>NUCLEOTIDE SEQUENCE [LARGE SCALE GENOMIC DNA]</scope>
    <source>
        <strain evidence="5">cv. MD2</strain>
        <tissue evidence="4">Leaf</tissue>
    </source>
</reference>
<dbReference type="Pfam" id="PF01535">
    <property type="entry name" value="PPR"/>
    <property type="match status" value="1"/>
</dbReference>
<evidence type="ECO:0000313" key="5">
    <source>
        <dbReference type="Proteomes" id="UP000092600"/>
    </source>
</evidence>
<keyword evidence="2" id="KW-0809">Transit peptide</keyword>
<dbReference type="STRING" id="4615.A0A199ULN7"/>
<dbReference type="GO" id="GO:0009451">
    <property type="term" value="P:RNA modification"/>
    <property type="evidence" value="ECO:0007669"/>
    <property type="project" value="InterPro"/>
</dbReference>
<accession>A0A199ULN7</accession>
<dbReference type="InterPro" id="IPR002885">
    <property type="entry name" value="PPR_rpt"/>
</dbReference>
<dbReference type="PANTHER" id="PTHR47926">
    <property type="entry name" value="PENTATRICOPEPTIDE REPEAT-CONTAINING PROTEIN"/>
    <property type="match status" value="1"/>
</dbReference>
<dbReference type="InterPro" id="IPR011990">
    <property type="entry name" value="TPR-like_helical_dom_sf"/>
</dbReference>
<sequence length="133" mass="15186">MALRGAEAKFLDYDIAITACVERRSLRHGQRAHAWYRPSAYLATRLAILYAKCRDMGGARNVFDEIPKRSIMVWTAVISGYSQMGSDSEALELFVRMLATGNVLILPQFPNSYEKRLKLGSFLEACYLIYIRR</sequence>
<dbReference type="GO" id="GO:0003723">
    <property type="term" value="F:RNA binding"/>
    <property type="evidence" value="ECO:0007669"/>
    <property type="project" value="InterPro"/>
</dbReference>
<evidence type="ECO:0000256" key="2">
    <source>
        <dbReference type="ARBA" id="ARBA00022946"/>
    </source>
</evidence>
<dbReference type="EMBL" id="LSRQ01006754">
    <property type="protein sequence ID" value="OAY65648.1"/>
    <property type="molecule type" value="Genomic_DNA"/>
</dbReference>
<name>A0A199ULN7_ANACO</name>
<comment type="caution">
    <text evidence="4">The sequence shown here is derived from an EMBL/GenBank/DDBJ whole genome shotgun (WGS) entry which is preliminary data.</text>
</comment>
<dbReference type="InterPro" id="IPR046960">
    <property type="entry name" value="PPR_At4g14850-like_plant"/>
</dbReference>
<dbReference type="Gene3D" id="1.25.40.10">
    <property type="entry name" value="Tetratricopeptide repeat domain"/>
    <property type="match status" value="1"/>
</dbReference>
<dbReference type="AlphaFoldDB" id="A0A199ULN7"/>
<dbReference type="NCBIfam" id="TIGR00756">
    <property type="entry name" value="PPR"/>
    <property type="match status" value="1"/>
</dbReference>